<comment type="similarity">
    <text evidence="4">Belongs to the glutamate--cysteine ligase type 2 family. YbdK subfamily.</text>
</comment>
<dbReference type="SUPFAM" id="SSF55931">
    <property type="entry name" value="Glutamine synthetase/guanido kinase"/>
    <property type="match status" value="1"/>
</dbReference>
<dbReference type="GO" id="GO:0042398">
    <property type="term" value="P:modified amino acid biosynthetic process"/>
    <property type="evidence" value="ECO:0007669"/>
    <property type="project" value="InterPro"/>
</dbReference>
<evidence type="ECO:0000256" key="2">
    <source>
        <dbReference type="ARBA" id="ARBA00022741"/>
    </source>
</evidence>
<evidence type="ECO:0000256" key="4">
    <source>
        <dbReference type="HAMAP-Rule" id="MF_01609"/>
    </source>
</evidence>
<dbReference type="PANTHER" id="PTHR36510:SF1">
    <property type="entry name" value="GLUTAMATE--CYSTEINE LIGASE 2-RELATED"/>
    <property type="match status" value="1"/>
</dbReference>
<sequence>MVAKLTLGVEEEYLLVNPETRNVMGNPPKGFFRACREAIGPRVTPEFLRCQIEIATDVCETAAEVREQIANMRGEIARIADDMGMALMAASTHPFTPWKRQLPTQGERYAKLVSDMQGAIRRMMICGMHVHIGLEDPEHRIDVQNQIRYFLPHMLALTTSSPFWEGQAMGMKSYRLSVFDGMPRTGIPEEIESFSEYERLIDAIVKAGAIEDSTKIWWDIRPSHNFPTLEMRVCDVCTRLDDAITVTAIYQALTRRILRLKQDNMKWRVYPAFLISENRWMAQRHGVTGQLIDFGSGKSVPYSDILEELIAWISEDADALGCLAEVENAREIIRRGSSACRQTEVYEQARTAGLRKRDAFNAVVDHLVKETVAGI</sequence>
<dbReference type="InterPro" id="IPR006336">
    <property type="entry name" value="GCS2"/>
</dbReference>
<dbReference type="Proteomes" id="UP000600865">
    <property type="component" value="Unassembled WGS sequence"/>
</dbReference>
<dbReference type="GO" id="GO:0005524">
    <property type="term" value="F:ATP binding"/>
    <property type="evidence" value="ECO:0007669"/>
    <property type="project" value="UniProtKB-KW"/>
</dbReference>
<protein>
    <recommendedName>
        <fullName evidence="4">Putative glutamate--cysteine ligase 2</fullName>
        <ecNumber evidence="4">6.3.2.2</ecNumber>
    </recommendedName>
    <alternativeName>
        <fullName evidence="4">Gamma-glutamylcysteine synthetase 2</fullName>
        <shortName evidence="4">GCS 2</shortName>
        <shortName evidence="4">Gamma-GCS 2</shortName>
    </alternativeName>
</protein>
<evidence type="ECO:0000256" key="1">
    <source>
        <dbReference type="ARBA" id="ARBA00022598"/>
    </source>
</evidence>
<keyword evidence="1 4" id="KW-0436">Ligase</keyword>
<comment type="catalytic activity">
    <reaction evidence="4">
        <text>L-cysteine + L-glutamate + ATP = gamma-L-glutamyl-L-cysteine + ADP + phosphate + H(+)</text>
        <dbReference type="Rhea" id="RHEA:13285"/>
        <dbReference type="ChEBI" id="CHEBI:15378"/>
        <dbReference type="ChEBI" id="CHEBI:29985"/>
        <dbReference type="ChEBI" id="CHEBI:30616"/>
        <dbReference type="ChEBI" id="CHEBI:35235"/>
        <dbReference type="ChEBI" id="CHEBI:43474"/>
        <dbReference type="ChEBI" id="CHEBI:58173"/>
        <dbReference type="ChEBI" id="CHEBI:456216"/>
        <dbReference type="EC" id="6.3.2.2"/>
    </reaction>
</comment>
<organism evidence="5 6">
    <name type="scientific">Litorimonas cladophorae</name>
    <dbReference type="NCBI Taxonomy" id="1220491"/>
    <lineage>
        <taxon>Bacteria</taxon>
        <taxon>Pseudomonadati</taxon>
        <taxon>Pseudomonadota</taxon>
        <taxon>Alphaproteobacteria</taxon>
        <taxon>Maricaulales</taxon>
        <taxon>Robiginitomaculaceae</taxon>
    </lineage>
</organism>
<dbReference type="InterPro" id="IPR011793">
    <property type="entry name" value="YbdK"/>
</dbReference>
<dbReference type="Gene3D" id="3.30.590.20">
    <property type="match status" value="1"/>
</dbReference>
<dbReference type="PANTHER" id="PTHR36510">
    <property type="entry name" value="GLUTAMATE--CYSTEINE LIGASE 2-RELATED"/>
    <property type="match status" value="1"/>
</dbReference>
<gene>
    <name evidence="5" type="ORF">GCM10011309_24360</name>
</gene>
<evidence type="ECO:0000313" key="6">
    <source>
        <dbReference type="Proteomes" id="UP000600865"/>
    </source>
</evidence>
<evidence type="ECO:0000256" key="3">
    <source>
        <dbReference type="ARBA" id="ARBA00022840"/>
    </source>
</evidence>
<dbReference type="Pfam" id="PF04107">
    <property type="entry name" value="GCS2"/>
    <property type="match status" value="1"/>
</dbReference>
<comment type="caution">
    <text evidence="5">The sequence shown here is derived from an EMBL/GenBank/DDBJ whole genome shotgun (WGS) entry which is preliminary data.</text>
</comment>
<proteinExistence type="inferred from homology"/>
<accession>A0A918NJV8</accession>
<dbReference type="NCBIfam" id="TIGR02050">
    <property type="entry name" value="gshA_cyan_rel"/>
    <property type="match status" value="1"/>
</dbReference>
<comment type="function">
    <text evidence="4">ATP-dependent carboxylate-amine ligase which exhibits weak glutamate--cysteine ligase activity.</text>
</comment>
<dbReference type="HAMAP" id="MF_01609">
    <property type="entry name" value="Glu_cys_ligase_2"/>
    <property type="match status" value="1"/>
</dbReference>
<dbReference type="InterPro" id="IPR050141">
    <property type="entry name" value="GCL_type2/YbdK_subfam"/>
</dbReference>
<dbReference type="EMBL" id="BMYV01000003">
    <property type="protein sequence ID" value="GGX73441.1"/>
    <property type="molecule type" value="Genomic_DNA"/>
</dbReference>
<keyword evidence="2 4" id="KW-0547">Nucleotide-binding</keyword>
<dbReference type="AlphaFoldDB" id="A0A918NJV8"/>
<evidence type="ECO:0000313" key="5">
    <source>
        <dbReference type="EMBL" id="GGX73441.1"/>
    </source>
</evidence>
<dbReference type="InterPro" id="IPR014746">
    <property type="entry name" value="Gln_synth/guanido_kin_cat_dom"/>
</dbReference>
<dbReference type="EC" id="6.3.2.2" evidence="4"/>
<dbReference type="NCBIfam" id="NF010039">
    <property type="entry name" value="PRK13515.1"/>
    <property type="match status" value="1"/>
</dbReference>
<dbReference type="GO" id="GO:0004357">
    <property type="term" value="F:glutamate-cysteine ligase activity"/>
    <property type="evidence" value="ECO:0007669"/>
    <property type="project" value="UniProtKB-EC"/>
</dbReference>
<keyword evidence="6" id="KW-1185">Reference proteome</keyword>
<reference evidence="5 6" key="1">
    <citation type="journal article" date="2014" name="Int. J. Syst. Evol. Microbiol.">
        <title>Complete genome sequence of Corynebacterium casei LMG S-19264T (=DSM 44701T), isolated from a smear-ripened cheese.</title>
        <authorList>
            <consortium name="US DOE Joint Genome Institute (JGI-PGF)"/>
            <person name="Walter F."/>
            <person name="Albersmeier A."/>
            <person name="Kalinowski J."/>
            <person name="Ruckert C."/>
        </authorList>
    </citation>
    <scope>NUCLEOTIDE SEQUENCE [LARGE SCALE GENOMIC DNA]</scope>
    <source>
        <strain evidence="5 6">KCTC 23968</strain>
    </source>
</reference>
<keyword evidence="3 4" id="KW-0067">ATP-binding</keyword>
<name>A0A918NJV8_9PROT</name>